<reference evidence="1 2" key="1">
    <citation type="submission" date="2017-11" db="EMBL/GenBank/DDBJ databases">
        <title>The genome of Rhizophagus clarus HR1 reveals common genetic basis of auxotrophy among arbuscular mycorrhizal fungi.</title>
        <authorList>
            <person name="Kobayashi Y."/>
        </authorList>
    </citation>
    <scope>NUCLEOTIDE SEQUENCE [LARGE SCALE GENOMIC DNA]</scope>
    <source>
        <strain evidence="1 2">HR1</strain>
    </source>
</reference>
<dbReference type="AlphaFoldDB" id="A0A2Z6R931"/>
<dbReference type="EMBL" id="BEXD01002580">
    <property type="protein sequence ID" value="GBB98775.1"/>
    <property type="molecule type" value="Genomic_DNA"/>
</dbReference>
<evidence type="ECO:0000313" key="1">
    <source>
        <dbReference type="EMBL" id="GBB98775.1"/>
    </source>
</evidence>
<evidence type="ECO:0000313" key="2">
    <source>
        <dbReference type="Proteomes" id="UP000247702"/>
    </source>
</evidence>
<comment type="caution">
    <text evidence="1">The sequence shown here is derived from an EMBL/GenBank/DDBJ whole genome shotgun (WGS) entry which is preliminary data.</text>
</comment>
<name>A0A2Z6R931_9GLOM</name>
<organism evidence="1 2">
    <name type="scientific">Rhizophagus clarus</name>
    <dbReference type="NCBI Taxonomy" id="94130"/>
    <lineage>
        <taxon>Eukaryota</taxon>
        <taxon>Fungi</taxon>
        <taxon>Fungi incertae sedis</taxon>
        <taxon>Mucoromycota</taxon>
        <taxon>Glomeromycotina</taxon>
        <taxon>Glomeromycetes</taxon>
        <taxon>Glomerales</taxon>
        <taxon>Glomeraceae</taxon>
        <taxon>Rhizophagus</taxon>
    </lineage>
</organism>
<dbReference type="InterPro" id="IPR011333">
    <property type="entry name" value="SKP1/BTB/POZ_sf"/>
</dbReference>
<dbReference type="Proteomes" id="UP000247702">
    <property type="component" value="Unassembled WGS sequence"/>
</dbReference>
<gene>
    <name evidence="1" type="ORF">RclHR1_03320001</name>
</gene>
<protein>
    <submittedName>
        <fullName evidence="1">Uncharacterized protein</fullName>
    </submittedName>
</protein>
<sequence length="87" mass="9981">MLSTLNTLNQTQCVSCCATCTAEYVENEFDNSRDDIVEQHKDLLKLANNYILDHLKELVEVRLSRSVTRLNVAQIKNFAETYNSVNK</sequence>
<dbReference type="Gene3D" id="3.30.710.10">
    <property type="entry name" value="Potassium Channel Kv1.1, Chain A"/>
    <property type="match status" value="1"/>
</dbReference>
<accession>A0A2Z6R931</accession>
<keyword evidence="2" id="KW-1185">Reference proteome</keyword>
<proteinExistence type="predicted"/>